<feature type="region of interest" description="Disordered" evidence="2">
    <location>
        <begin position="1337"/>
        <end position="1358"/>
    </location>
</feature>
<feature type="coiled-coil region" evidence="1">
    <location>
        <begin position="909"/>
        <end position="936"/>
    </location>
</feature>
<sequence>MSQKKTSLTMHTIHDILHATDAVSRRISEADASPDAAPELSPKERADSIIAKNRSKPYLKNYSATLNTVPVVGLKGDNVMYTQTKTGGLRGVEDVWSIFGKLPDGVNINSSKGVHFFPYKGDFCMSVGTTVWRKKHRSREDPVIKSAVDNWPQLYLDAWEKVGDGCLPVPNARNVIPFARLAGKDIRFHLVVLTDDGRLLSLDGDLAHSGNTFSELRNESDGKDQAAKTLKVEKAAYWNGNIVAYDKTKTWNLDVDFDSHTFKAADGTVVDELFELTATDIGPVGVKKDGWLYRRYLENVADPDSNDKGEKKIGWKRWIQQSGVTNLGVASPGVMLDMETLTRSLRDRYLNTQTSIYPVVNKIQSFAIHHELFLKKQLQAAKEWAAIPESNAAKRKLAISEAKKLVRQTQVWASIMRKQSNHTKVSVNLLAEQFTSVKTELLQQQQMLHDRLLQLKSQIEDLKKAKSKMDAAFWGSIGVMLLGIGLAIIGAVTGVGVVALGIVGGALFVGGLVAACYFGTQSSKIAGEIAAKQSEMDGVQLALNETKALADRYGDLSNMFDTLNQFWGRMFNAAGNLKDMDDSTAEFLGMKTMEDTISIEAGLDIVKEIKGGCATYLAVLNRSGIKIPNDDSDSDDDDEAADAELSGVLSDVHIQTDITFKTVSIFNTQVARATAALERGDFAESEKHLEAADLIDVCTLHMGIPPDAVAKAIEGAEDVEAAGVVNSLVSFAMPSNDTARSLEAKTAVVKGASHDGEEAADIFDFMPVVAIGRGIIGLFGASDMATSSAENEQAADLDFGSVGRAFLDPGALLSSLGLLRHSVPFSSAMPNGGILNGLLVESRAKVLGMVNKTVEMTGIAEEWLNKIPDVPASEEDISVFTRMRKEALSSCKLALQSSADANNSFVAFNHQARDEEARVQQEIRAILDRLHTMEAEFRSRVEQERRLQVRDFLSFGLSRAAVELKISELGRRYSDEAASLQMEIAMRQQHLTVGQQYMGSSETWLQLCQRVSGDLGGIYNTLTAVKDGIKIDARLYKELAATHWNEIRRAADAVKQALQPIASHDLDQGSSVMIQASASLALVASPAPSLLGELKTQTDGSKTVWDNIGKLATLTYTDDMVAYFDQSSTTKVPLSEIIRNIKRTYVQTASLHYQTIEQISSLALAQRYRADALATRKISTHIFLKGTFLTISMTHEKAKAMRKVIAELSPGLEYKIKVIKSSIGELRQAIETANLDLARRDKAYRDKVTGLLVEGCLKGFATGALVAAAAFAAYSGAPIATIPALLTAAGVTLGTGEDESSKEDHAANGEDVHIAVPNGTLKEPHNVNGVSEGLAADADAEPEPPKDGDDKDKTVPPKQRIEAAKDTWDAISKILRSAKDAAAATSLGRALFNKLSLAELLTLMQLVQAAVVVMERTVTAVERLTSPLEDLFKSVTGVVDILSEMDERCRKFNVDVDDDSTAGGFGSKEAEEVKKSWADVRDACVMWLDVLNAQGISPILFAVVERDAMLEA</sequence>
<dbReference type="EMBL" id="JAULSU010000004">
    <property type="protein sequence ID" value="KAK0618937.1"/>
    <property type="molecule type" value="Genomic_DNA"/>
</dbReference>
<reference evidence="4" key="1">
    <citation type="submission" date="2023-06" db="EMBL/GenBank/DDBJ databases">
        <title>Genome-scale phylogeny and comparative genomics of the fungal order Sordariales.</title>
        <authorList>
            <consortium name="Lawrence Berkeley National Laboratory"/>
            <person name="Hensen N."/>
            <person name="Bonometti L."/>
            <person name="Westerberg I."/>
            <person name="Brannstrom I.O."/>
            <person name="Guillou S."/>
            <person name="Cros-Aarteil S."/>
            <person name="Calhoun S."/>
            <person name="Haridas S."/>
            <person name="Kuo A."/>
            <person name="Mondo S."/>
            <person name="Pangilinan J."/>
            <person name="Riley R."/>
            <person name="Labutti K."/>
            <person name="Andreopoulos B."/>
            <person name="Lipzen A."/>
            <person name="Chen C."/>
            <person name="Yanf M."/>
            <person name="Daum C."/>
            <person name="Ng V."/>
            <person name="Clum A."/>
            <person name="Steindorff A."/>
            <person name="Ohm R."/>
            <person name="Martin F."/>
            <person name="Silar P."/>
            <person name="Natvig D."/>
            <person name="Lalanne C."/>
            <person name="Gautier V."/>
            <person name="Ament-Velasquez S.L."/>
            <person name="Kruys A."/>
            <person name="Hutchinson M.I."/>
            <person name="Powell A.J."/>
            <person name="Barry K."/>
            <person name="Miller A.N."/>
            <person name="Grigoriev I.V."/>
            <person name="Debuchy R."/>
            <person name="Gladieux P."/>
            <person name="Thoren M.H."/>
            <person name="Johannesson H."/>
        </authorList>
    </citation>
    <scope>NUCLEOTIDE SEQUENCE</scope>
    <source>
        <strain evidence="4">CBS 606.72</strain>
    </source>
</reference>
<comment type="caution">
    <text evidence="4">The sequence shown here is derived from an EMBL/GenBank/DDBJ whole genome shotgun (WGS) entry which is preliminary data.</text>
</comment>
<evidence type="ECO:0000313" key="4">
    <source>
        <dbReference type="EMBL" id="KAK0618937.1"/>
    </source>
</evidence>
<keyword evidence="3" id="KW-0812">Transmembrane</keyword>
<name>A0AA40BYY9_9PEZI</name>
<keyword evidence="3" id="KW-0472">Membrane</keyword>
<feature type="coiled-coil region" evidence="1">
    <location>
        <begin position="445"/>
        <end position="472"/>
    </location>
</feature>
<dbReference type="Gene3D" id="1.20.1170.10">
    <property type="match status" value="1"/>
</dbReference>
<dbReference type="Proteomes" id="UP001175000">
    <property type="component" value="Unassembled WGS sequence"/>
</dbReference>
<protein>
    <submittedName>
        <fullName evidence="4">Uncharacterized protein</fullName>
    </submittedName>
</protein>
<evidence type="ECO:0000256" key="3">
    <source>
        <dbReference type="SAM" id="Phobius"/>
    </source>
</evidence>
<keyword evidence="5" id="KW-1185">Reference proteome</keyword>
<feature type="transmembrane region" description="Helical" evidence="3">
    <location>
        <begin position="498"/>
        <end position="518"/>
    </location>
</feature>
<keyword evidence="1" id="KW-0175">Coiled coil</keyword>
<keyword evidence="3" id="KW-1133">Transmembrane helix</keyword>
<proteinExistence type="predicted"/>
<feature type="transmembrane region" description="Helical" evidence="3">
    <location>
        <begin position="471"/>
        <end position="492"/>
    </location>
</feature>
<evidence type="ECO:0000256" key="1">
    <source>
        <dbReference type="SAM" id="Coils"/>
    </source>
</evidence>
<evidence type="ECO:0000256" key="2">
    <source>
        <dbReference type="SAM" id="MobiDB-lite"/>
    </source>
</evidence>
<gene>
    <name evidence="4" type="ORF">B0T14DRAFT_478794</name>
</gene>
<organism evidence="4 5">
    <name type="scientific">Immersiella caudata</name>
    <dbReference type="NCBI Taxonomy" id="314043"/>
    <lineage>
        <taxon>Eukaryota</taxon>
        <taxon>Fungi</taxon>
        <taxon>Dikarya</taxon>
        <taxon>Ascomycota</taxon>
        <taxon>Pezizomycotina</taxon>
        <taxon>Sordariomycetes</taxon>
        <taxon>Sordariomycetidae</taxon>
        <taxon>Sordariales</taxon>
        <taxon>Lasiosphaeriaceae</taxon>
        <taxon>Immersiella</taxon>
    </lineage>
</organism>
<feature type="compositionally biased region" description="Basic and acidic residues" evidence="2">
    <location>
        <begin position="1343"/>
        <end position="1358"/>
    </location>
</feature>
<evidence type="ECO:0000313" key="5">
    <source>
        <dbReference type="Proteomes" id="UP001175000"/>
    </source>
</evidence>
<accession>A0AA40BYY9</accession>